<keyword evidence="4" id="KW-1185">Reference proteome</keyword>
<accession>X6P8F0</accession>
<protein>
    <recommendedName>
        <fullName evidence="2">TRAF3-interacting protein 1 C-terminal domain-containing protein</fullName>
    </recommendedName>
</protein>
<dbReference type="OrthoDB" id="10258914at2759"/>
<evidence type="ECO:0000256" key="1">
    <source>
        <dbReference type="SAM" id="Coils"/>
    </source>
</evidence>
<evidence type="ECO:0000259" key="2">
    <source>
        <dbReference type="Pfam" id="PF17749"/>
    </source>
</evidence>
<dbReference type="PANTHER" id="PTHR31363">
    <property type="entry name" value="TRAF3-INTERACTING PROTEIN 1"/>
    <property type="match status" value="1"/>
</dbReference>
<dbReference type="InterPro" id="IPR018799">
    <property type="entry name" value="TRAF3IP1"/>
</dbReference>
<dbReference type="GO" id="GO:0042073">
    <property type="term" value="P:intraciliary transport"/>
    <property type="evidence" value="ECO:0007669"/>
    <property type="project" value="TreeGrafter"/>
</dbReference>
<dbReference type="GO" id="GO:0060271">
    <property type="term" value="P:cilium assembly"/>
    <property type="evidence" value="ECO:0007669"/>
    <property type="project" value="TreeGrafter"/>
</dbReference>
<evidence type="ECO:0000313" key="3">
    <source>
        <dbReference type="EMBL" id="ETO34825.1"/>
    </source>
</evidence>
<name>X6P8F0_RETFI</name>
<dbReference type="InterPro" id="IPR041476">
    <property type="entry name" value="TRAF3IP1_C"/>
</dbReference>
<dbReference type="GO" id="GO:0030992">
    <property type="term" value="C:intraciliary transport particle B"/>
    <property type="evidence" value="ECO:0007669"/>
    <property type="project" value="TreeGrafter"/>
</dbReference>
<organism evidence="3 4">
    <name type="scientific">Reticulomyxa filosa</name>
    <dbReference type="NCBI Taxonomy" id="46433"/>
    <lineage>
        <taxon>Eukaryota</taxon>
        <taxon>Sar</taxon>
        <taxon>Rhizaria</taxon>
        <taxon>Retaria</taxon>
        <taxon>Foraminifera</taxon>
        <taxon>Monothalamids</taxon>
        <taxon>Reticulomyxidae</taxon>
        <taxon>Reticulomyxa</taxon>
    </lineage>
</organism>
<reference evidence="3 4" key="1">
    <citation type="journal article" date="2013" name="Curr. Biol.">
        <title>The Genome of the Foraminiferan Reticulomyxa filosa.</title>
        <authorList>
            <person name="Glockner G."/>
            <person name="Hulsmann N."/>
            <person name="Schleicher M."/>
            <person name="Noegel A.A."/>
            <person name="Eichinger L."/>
            <person name="Gallinger C."/>
            <person name="Pawlowski J."/>
            <person name="Sierra R."/>
            <person name="Euteneuer U."/>
            <person name="Pillet L."/>
            <person name="Moustafa A."/>
            <person name="Platzer M."/>
            <person name="Groth M."/>
            <person name="Szafranski K."/>
            <person name="Schliwa M."/>
        </authorList>
    </citation>
    <scope>NUCLEOTIDE SEQUENCE [LARGE SCALE GENOMIC DNA]</scope>
</reference>
<dbReference type="GO" id="GO:0070507">
    <property type="term" value="P:regulation of microtubule cytoskeleton organization"/>
    <property type="evidence" value="ECO:0007669"/>
    <property type="project" value="TreeGrafter"/>
</dbReference>
<feature type="coiled-coil region" evidence="1">
    <location>
        <begin position="150"/>
        <end position="184"/>
    </location>
</feature>
<dbReference type="Proteomes" id="UP000023152">
    <property type="component" value="Unassembled WGS sequence"/>
</dbReference>
<dbReference type="EMBL" id="ASPP01002254">
    <property type="protein sequence ID" value="ETO34825.1"/>
    <property type="molecule type" value="Genomic_DNA"/>
</dbReference>
<dbReference type="GO" id="GO:0005930">
    <property type="term" value="C:axoneme"/>
    <property type="evidence" value="ECO:0007669"/>
    <property type="project" value="TreeGrafter"/>
</dbReference>
<feature type="domain" description="TRAF3-interacting protein 1 C-terminal" evidence="2">
    <location>
        <begin position="79"/>
        <end position="206"/>
    </location>
</feature>
<dbReference type="PANTHER" id="PTHR31363:SF0">
    <property type="entry name" value="TRAF3-INTERACTING PROTEIN 1"/>
    <property type="match status" value="1"/>
</dbReference>
<dbReference type="AlphaFoldDB" id="X6P8F0"/>
<dbReference type="Pfam" id="PF17749">
    <property type="entry name" value="MIP-T3_C"/>
    <property type="match status" value="1"/>
</dbReference>
<keyword evidence="1" id="KW-0175">Coiled coil</keyword>
<sequence length="222" mass="25918">MYVFYLYLLLHSRIDGKQGDGNPAAENVLILDSADTAEVENENEQVIDDVKTELEGLGFKYLNQNDQQNFNIRDILDSQAQNQNTLFQTKMGENNAESKLSLQVAATRELLQKLCQASLPLGKCIDMVFEDLENLNKEILKWKGQAIKHQKLLQLERQKTKQHLKKYENEMQQIQRQIDEQVLFKSNILRKRRAYLVNEKKLDEILRFRTTIFATNLNQTKT</sequence>
<gene>
    <name evidence="3" type="ORF">RFI_02264</name>
</gene>
<evidence type="ECO:0000313" key="4">
    <source>
        <dbReference type="Proteomes" id="UP000023152"/>
    </source>
</evidence>
<dbReference type="GO" id="GO:0008017">
    <property type="term" value="F:microtubule binding"/>
    <property type="evidence" value="ECO:0007669"/>
    <property type="project" value="InterPro"/>
</dbReference>
<dbReference type="GO" id="GO:0036064">
    <property type="term" value="C:ciliary basal body"/>
    <property type="evidence" value="ECO:0007669"/>
    <property type="project" value="TreeGrafter"/>
</dbReference>
<comment type="caution">
    <text evidence="3">The sequence shown here is derived from an EMBL/GenBank/DDBJ whole genome shotgun (WGS) entry which is preliminary data.</text>
</comment>
<proteinExistence type="predicted"/>